<keyword evidence="2" id="KW-1185">Reference proteome</keyword>
<reference evidence="1 2" key="1">
    <citation type="submission" date="2023-07" db="EMBL/GenBank/DDBJ databases">
        <title>Genomic Encyclopedia of Type Strains, Phase IV (KMG-IV): sequencing the most valuable type-strain genomes for metagenomic binning, comparative biology and taxonomic classification.</title>
        <authorList>
            <person name="Goeker M."/>
        </authorList>
    </citation>
    <scope>NUCLEOTIDE SEQUENCE [LARGE SCALE GENOMIC DNA]</scope>
    <source>
        <strain evidence="1 2">DSM 45903</strain>
    </source>
</reference>
<comment type="caution">
    <text evidence="1">The sequence shown here is derived from an EMBL/GenBank/DDBJ whole genome shotgun (WGS) entry which is preliminary data.</text>
</comment>
<dbReference type="Proteomes" id="UP001185012">
    <property type="component" value="Unassembled WGS sequence"/>
</dbReference>
<gene>
    <name evidence="1" type="ORF">JOE21_000508</name>
</gene>
<dbReference type="EMBL" id="JAVDQG010000001">
    <property type="protein sequence ID" value="MDR6224520.1"/>
    <property type="molecule type" value="Genomic_DNA"/>
</dbReference>
<name>A0ABU1IIB4_9BACL</name>
<sequence>MGRIYISCDRGAGAWVEAAWDRWDLERGQPFPDVDEVVQWGQAHEYSWSRPGILCPIGADSDGIDCYVCGFPGDPDILVRAWSHILPLLDINPLHWQFVKVSVSAPSIDSWQAFRRSYGRLVKARERG</sequence>
<evidence type="ECO:0000313" key="2">
    <source>
        <dbReference type="Proteomes" id="UP001185012"/>
    </source>
</evidence>
<proteinExistence type="predicted"/>
<organism evidence="1 2">
    <name type="scientific">Desmospora profundinema</name>
    <dbReference type="NCBI Taxonomy" id="1571184"/>
    <lineage>
        <taxon>Bacteria</taxon>
        <taxon>Bacillati</taxon>
        <taxon>Bacillota</taxon>
        <taxon>Bacilli</taxon>
        <taxon>Bacillales</taxon>
        <taxon>Thermoactinomycetaceae</taxon>
        <taxon>Desmospora</taxon>
    </lineage>
</organism>
<evidence type="ECO:0000313" key="1">
    <source>
        <dbReference type="EMBL" id="MDR6224520.1"/>
    </source>
</evidence>
<accession>A0ABU1IIB4</accession>
<protein>
    <submittedName>
        <fullName evidence="1">Uncharacterized protein</fullName>
    </submittedName>
</protein>